<dbReference type="InParanoid" id="K3X8P0"/>
<dbReference type="InterPro" id="IPR007232">
    <property type="entry name" value="Rad52_Rad59_Rad22"/>
</dbReference>
<reference evidence="6" key="1">
    <citation type="journal article" date="2010" name="Genome Biol.">
        <title>Genome sequence of the necrotrophic plant pathogen Pythium ultimum reveals original pathogenicity mechanisms and effector repertoire.</title>
        <authorList>
            <person name="Levesque C.A."/>
            <person name="Brouwer H."/>
            <person name="Cano L."/>
            <person name="Hamilton J.P."/>
            <person name="Holt C."/>
            <person name="Huitema E."/>
            <person name="Raffaele S."/>
            <person name="Robideau G.P."/>
            <person name="Thines M."/>
            <person name="Win J."/>
            <person name="Zerillo M.M."/>
            <person name="Beakes G.W."/>
            <person name="Boore J.L."/>
            <person name="Busam D."/>
            <person name="Dumas B."/>
            <person name="Ferriera S."/>
            <person name="Fuerstenberg S.I."/>
            <person name="Gachon C.M."/>
            <person name="Gaulin E."/>
            <person name="Govers F."/>
            <person name="Grenville-Briggs L."/>
            <person name="Horner N."/>
            <person name="Hostetler J."/>
            <person name="Jiang R.H."/>
            <person name="Johnson J."/>
            <person name="Krajaejun T."/>
            <person name="Lin H."/>
            <person name="Meijer H.J."/>
            <person name="Moore B."/>
            <person name="Morris P."/>
            <person name="Phuntmart V."/>
            <person name="Puiu D."/>
            <person name="Shetty J."/>
            <person name="Stajich J.E."/>
            <person name="Tripathy S."/>
            <person name="Wawra S."/>
            <person name="van West P."/>
            <person name="Whitty B.R."/>
            <person name="Coutinho P.M."/>
            <person name="Henrissat B."/>
            <person name="Martin F."/>
            <person name="Thomas P.D."/>
            <person name="Tyler B.M."/>
            <person name="De Vries R.P."/>
            <person name="Kamoun S."/>
            <person name="Yandell M."/>
            <person name="Tisserat N."/>
            <person name="Buell C.R."/>
        </authorList>
    </citation>
    <scope>NUCLEOTIDE SEQUENCE</scope>
    <source>
        <strain evidence="6">DAOM:BR144</strain>
    </source>
</reference>
<dbReference type="PANTHER" id="PTHR12132">
    <property type="entry name" value="DNA REPAIR AND RECOMBINATION PROTEIN RAD52, RAD59"/>
    <property type="match status" value="1"/>
</dbReference>
<dbReference type="EnsemblProtists" id="PYU1_T013589">
    <property type="protein sequence ID" value="PYU1_T013589"/>
    <property type="gene ID" value="PYU1_G013560"/>
</dbReference>
<keyword evidence="4" id="KW-0234">DNA repair</keyword>
<evidence type="ECO:0000256" key="1">
    <source>
        <dbReference type="ARBA" id="ARBA00006638"/>
    </source>
</evidence>
<dbReference type="HOGENOM" id="CLU_1328700_0_0_1"/>
<dbReference type="GO" id="GO:0006312">
    <property type="term" value="P:mitotic recombination"/>
    <property type="evidence" value="ECO:0007669"/>
    <property type="project" value="TreeGrafter"/>
</dbReference>
<dbReference type="InterPro" id="IPR041247">
    <property type="entry name" value="Rad52_fam"/>
</dbReference>
<evidence type="ECO:0000313" key="6">
    <source>
        <dbReference type="Proteomes" id="UP000019132"/>
    </source>
</evidence>
<dbReference type="GO" id="GO:0045002">
    <property type="term" value="P:double-strand break repair via single-strand annealing"/>
    <property type="evidence" value="ECO:0007669"/>
    <property type="project" value="TreeGrafter"/>
</dbReference>
<evidence type="ECO:0000256" key="2">
    <source>
        <dbReference type="ARBA" id="ARBA00022763"/>
    </source>
</evidence>
<organism evidence="5 6">
    <name type="scientific">Globisporangium ultimum (strain ATCC 200006 / CBS 805.95 / DAOM BR144)</name>
    <name type="common">Pythium ultimum</name>
    <dbReference type="NCBI Taxonomy" id="431595"/>
    <lineage>
        <taxon>Eukaryota</taxon>
        <taxon>Sar</taxon>
        <taxon>Stramenopiles</taxon>
        <taxon>Oomycota</taxon>
        <taxon>Peronosporomycetes</taxon>
        <taxon>Pythiales</taxon>
        <taxon>Pythiaceae</taxon>
        <taxon>Globisporangium</taxon>
    </lineage>
</organism>
<evidence type="ECO:0000313" key="5">
    <source>
        <dbReference type="EnsemblProtists" id="PYU1_T013589"/>
    </source>
</evidence>
<proteinExistence type="inferred from homology"/>
<protein>
    <recommendedName>
        <fullName evidence="7">Rad52/22 double-strand break repair protein</fullName>
    </recommendedName>
</protein>
<dbReference type="GO" id="GO:0000724">
    <property type="term" value="P:double-strand break repair via homologous recombination"/>
    <property type="evidence" value="ECO:0007669"/>
    <property type="project" value="TreeGrafter"/>
</dbReference>
<dbReference type="eggNOG" id="KOG4141">
    <property type="taxonomic scope" value="Eukaryota"/>
</dbReference>
<dbReference type="PANTHER" id="PTHR12132:SF1">
    <property type="entry name" value="DNA REPAIR PROTEIN RAD52 HOMOLOG"/>
    <property type="match status" value="1"/>
</dbReference>
<dbReference type="VEuPathDB" id="FungiDB:PYU1_G013560"/>
<dbReference type="Pfam" id="PF04098">
    <property type="entry name" value="Rad52_Rad22"/>
    <property type="match status" value="1"/>
</dbReference>
<dbReference type="Proteomes" id="UP000019132">
    <property type="component" value="Unassembled WGS sequence"/>
</dbReference>
<accession>K3X8P0</accession>
<evidence type="ECO:0008006" key="7">
    <source>
        <dbReference type="Google" id="ProtNLM"/>
    </source>
</evidence>
<dbReference type="Gene3D" id="3.30.390.80">
    <property type="entry name" value="DNA repair protein Rad52/59/22"/>
    <property type="match status" value="1"/>
</dbReference>
<dbReference type="InterPro" id="IPR042525">
    <property type="entry name" value="Rad52_Rad59_Rad22_sf"/>
</dbReference>
<dbReference type="AlphaFoldDB" id="K3X8P0"/>
<keyword evidence="3" id="KW-0233">DNA recombination</keyword>
<dbReference type="SUPFAM" id="SSF54768">
    <property type="entry name" value="dsRNA-binding domain-like"/>
    <property type="match status" value="1"/>
</dbReference>
<dbReference type="FunFam" id="3.30.390.80:FF:000001">
    <property type="entry name" value="DNA repair protein RAD52 homolog"/>
    <property type="match status" value="1"/>
</dbReference>
<comment type="similarity">
    <text evidence="1">Belongs to the RAD52 family.</text>
</comment>
<dbReference type="STRING" id="431595.K3X8P0"/>
<sequence>MKRRLEDADMGAERERKFSATSGSHLSLAAAAMSDDLKQMVASMIAKEFLQSMMASTTQSTNRFGNVRFEPEEQTNVNAFLHQKLGKDNLTRRPGPGGTRLTYIESCKAIELANKAFGFNGWSCRVLECKEEYRLQKNDRWSIGFSSLVRIELKDGTTHEDFGFGQADGQRDLGATIEQAKKHASMPV</sequence>
<name>K3X8P0_GLOUD</name>
<reference evidence="5" key="3">
    <citation type="submission" date="2015-02" db="UniProtKB">
        <authorList>
            <consortium name="EnsemblProtists"/>
        </authorList>
    </citation>
    <scope>IDENTIFICATION</scope>
    <source>
        <strain evidence="5">DAOM BR144</strain>
    </source>
</reference>
<keyword evidence="6" id="KW-1185">Reference proteome</keyword>
<evidence type="ECO:0000256" key="3">
    <source>
        <dbReference type="ARBA" id="ARBA00023172"/>
    </source>
</evidence>
<keyword evidence="2" id="KW-0227">DNA damage</keyword>
<dbReference type="GO" id="GO:0005634">
    <property type="term" value="C:nucleus"/>
    <property type="evidence" value="ECO:0007669"/>
    <property type="project" value="TreeGrafter"/>
</dbReference>
<evidence type="ECO:0000256" key="4">
    <source>
        <dbReference type="ARBA" id="ARBA00023204"/>
    </source>
</evidence>
<dbReference type="OMA" id="THEDFGF"/>
<dbReference type="EMBL" id="GL376597">
    <property type="status" value="NOT_ANNOTATED_CDS"/>
    <property type="molecule type" value="Genomic_DNA"/>
</dbReference>
<reference evidence="6" key="2">
    <citation type="submission" date="2010-04" db="EMBL/GenBank/DDBJ databases">
        <authorList>
            <person name="Buell R."/>
            <person name="Hamilton J."/>
            <person name="Hostetler J."/>
        </authorList>
    </citation>
    <scope>NUCLEOTIDE SEQUENCE [LARGE SCALE GENOMIC DNA]</scope>
    <source>
        <strain evidence="6">DAOM:BR144</strain>
    </source>
</reference>